<keyword evidence="3" id="KW-0808">Transferase</keyword>
<evidence type="ECO:0000256" key="4">
    <source>
        <dbReference type="ARBA" id="ARBA00022960"/>
    </source>
</evidence>
<comment type="caution">
    <text evidence="10">The sequence shown here is derived from an EMBL/GenBank/DDBJ whole genome shotgun (WGS) entry which is preliminary data.</text>
</comment>
<evidence type="ECO:0000256" key="2">
    <source>
        <dbReference type="ARBA" id="ARBA00005992"/>
    </source>
</evidence>
<dbReference type="GO" id="GO:0071972">
    <property type="term" value="F:peptidoglycan L,D-transpeptidase activity"/>
    <property type="evidence" value="ECO:0007669"/>
    <property type="project" value="TreeGrafter"/>
</dbReference>
<protein>
    <recommendedName>
        <fullName evidence="9">L,D-TPase catalytic domain-containing protein</fullName>
    </recommendedName>
</protein>
<dbReference type="PROSITE" id="PS52029">
    <property type="entry name" value="LD_TPASE"/>
    <property type="match status" value="1"/>
</dbReference>
<keyword evidence="11" id="KW-1185">Reference proteome</keyword>
<dbReference type="PIRSF" id="PIRSF029342">
    <property type="entry name" value="UCP029342_ErfK/YbiS/YcfS/YnhG"/>
    <property type="match status" value="1"/>
</dbReference>
<keyword evidence="5 7" id="KW-0573">Peptidoglycan synthesis</keyword>
<comment type="similarity">
    <text evidence="2">Belongs to the YkuD family.</text>
</comment>
<keyword evidence="6 7" id="KW-0961">Cell wall biogenesis/degradation</keyword>
<dbReference type="InterPro" id="IPR038063">
    <property type="entry name" value="Transpep_catalytic_dom"/>
</dbReference>
<feature type="active site" description="Nucleophile" evidence="7">
    <location>
        <position position="160"/>
    </location>
</feature>
<dbReference type="Pfam" id="PF03734">
    <property type="entry name" value="YkuD"/>
    <property type="match status" value="1"/>
</dbReference>
<feature type="domain" description="L,D-TPase catalytic" evidence="9">
    <location>
        <begin position="75"/>
        <end position="184"/>
    </location>
</feature>
<comment type="pathway">
    <text evidence="1 7">Cell wall biogenesis; peptidoglycan biosynthesis.</text>
</comment>
<dbReference type="InterPro" id="IPR005490">
    <property type="entry name" value="LD_TPept_cat_dom"/>
</dbReference>
<evidence type="ECO:0000313" key="11">
    <source>
        <dbReference type="Proteomes" id="UP000179467"/>
    </source>
</evidence>
<dbReference type="EMBL" id="MIPT01000001">
    <property type="protein sequence ID" value="OHT19625.1"/>
    <property type="molecule type" value="Genomic_DNA"/>
</dbReference>
<evidence type="ECO:0000256" key="8">
    <source>
        <dbReference type="SAM" id="MobiDB-lite"/>
    </source>
</evidence>
<reference evidence="10 11" key="1">
    <citation type="submission" date="2016-09" db="EMBL/GenBank/DDBJ databases">
        <title>Metabolic pathway, cell adaptation mechanisms and a novel monoxygenase revealed through proteogenomic-transcription analysis of a Sphingomonas haloaromaticamans strain degrading the fungicide ortho-phenylphenol.</title>
        <authorList>
            <person name="Perruchon C."/>
            <person name="Papadopoulou E.S."/>
            <person name="Rousidou C."/>
            <person name="Vasileiadis S."/>
            <person name="Tanou G."/>
            <person name="Amoutzias G."/>
            <person name="Molassiotis A."/>
            <person name="Karpouzas D.G."/>
        </authorList>
    </citation>
    <scope>NUCLEOTIDE SEQUENCE [LARGE SCALE GENOMIC DNA]</scope>
    <source>
        <strain evidence="10 11">P3</strain>
    </source>
</reference>
<keyword evidence="4 7" id="KW-0133">Cell shape</keyword>
<dbReference type="PANTHER" id="PTHR30582">
    <property type="entry name" value="L,D-TRANSPEPTIDASE"/>
    <property type="match status" value="1"/>
</dbReference>
<dbReference type="GO" id="GO:0008360">
    <property type="term" value="P:regulation of cell shape"/>
    <property type="evidence" value="ECO:0007669"/>
    <property type="project" value="UniProtKB-UniRule"/>
</dbReference>
<evidence type="ECO:0000256" key="6">
    <source>
        <dbReference type="ARBA" id="ARBA00023316"/>
    </source>
</evidence>
<feature type="active site" description="Proton donor/acceptor" evidence="7">
    <location>
        <position position="147"/>
    </location>
</feature>
<dbReference type="GO" id="GO:0071555">
    <property type="term" value="P:cell wall organization"/>
    <property type="evidence" value="ECO:0007669"/>
    <property type="project" value="UniProtKB-UniRule"/>
</dbReference>
<dbReference type="Gene3D" id="2.40.440.10">
    <property type="entry name" value="L,D-transpeptidase catalytic domain-like"/>
    <property type="match status" value="1"/>
</dbReference>
<dbReference type="GO" id="GO:0016740">
    <property type="term" value="F:transferase activity"/>
    <property type="evidence" value="ECO:0007669"/>
    <property type="project" value="UniProtKB-KW"/>
</dbReference>
<proteinExistence type="inferred from homology"/>
<evidence type="ECO:0000259" key="9">
    <source>
        <dbReference type="PROSITE" id="PS52029"/>
    </source>
</evidence>
<dbReference type="UniPathway" id="UPA00219"/>
<accession>A0A1S1HBY3</accession>
<dbReference type="InterPro" id="IPR050979">
    <property type="entry name" value="LD-transpeptidase"/>
</dbReference>
<evidence type="ECO:0000313" key="10">
    <source>
        <dbReference type="EMBL" id="OHT19625.1"/>
    </source>
</evidence>
<dbReference type="NCBIfam" id="NF004785">
    <property type="entry name" value="PRK06132.1-2"/>
    <property type="match status" value="1"/>
</dbReference>
<dbReference type="GO" id="GO:0018104">
    <property type="term" value="P:peptidoglycan-protein cross-linking"/>
    <property type="evidence" value="ECO:0007669"/>
    <property type="project" value="TreeGrafter"/>
</dbReference>
<dbReference type="PANTHER" id="PTHR30582:SF2">
    <property type="entry name" value="L,D-TRANSPEPTIDASE YCIB-RELATED"/>
    <property type="match status" value="1"/>
</dbReference>
<dbReference type="InterPro" id="IPR016915">
    <property type="entry name" value="UCP029342"/>
</dbReference>
<name>A0A1S1HBY3_9SPHN</name>
<dbReference type="GO" id="GO:0005576">
    <property type="term" value="C:extracellular region"/>
    <property type="evidence" value="ECO:0007669"/>
    <property type="project" value="TreeGrafter"/>
</dbReference>
<dbReference type="AlphaFoldDB" id="A0A1S1HBY3"/>
<evidence type="ECO:0000256" key="7">
    <source>
        <dbReference type="PROSITE-ProRule" id="PRU01373"/>
    </source>
</evidence>
<evidence type="ECO:0000256" key="5">
    <source>
        <dbReference type="ARBA" id="ARBA00022984"/>
    </source>
</evidence>
<sequence length="349" mass="37196">MLGAGQATERTVMIQIDRRGAFSWLAGGTVMLGTLPGVARAMQAALSGSSVEEAVAKLRPGQFIWAPDVAPDGPVMIIVSLEKQRAYVYRNGVLIGVSTVSTGKKGHETPTGVFTVLQKAKDHKSNLYNNAPMPFMQRLTWDGIAMHAGSLPGYPASHGCIRLPMAFARQLYGVTSLGLTVVITRNGEVPRVAPTPDALRADGGTVATDGDSGKWEPNLAPTGPISIVISAKDLKLIVLRDGVEIGRTPITIDGPVAETTAYTLRAIEGNQYHWLQLPLPGQTVSPNQELLPEERKRLHVPEGFRARLAAILAPGTTVVLTPDSLKSSGSGKKLTVIKGEDIKDPGDRY</sequence>
<feature type="region of interest" description="Disordered" evidence="8">
    <location>
        <begin position="193"/>
        <end position="217"/>
    </location>
</feature>
<dbReference type="SUPFAM" id="SSF141523">
    <property type="entry name" value="L,D-transpeptidase catalytic domain-like"/>
    <property type="match status" value="1"/>
</dbReference>
<evidence type="ECO:0000256" key="1">
    <source>
        <dbReference type="ARBA" id="ARBA00004752"/>
    </source>
</evidence>
<dbReference type="CDD" id="cd16913">
    <property type="entry name" value="YkuD_like"/>
    <property type="match status" value="1"/>
</dbReference>
<dbReference type="FunFam" id="2.40.440.10:FF:000006">
    <property type="entry name" value="L,D-transpeptidase catalytic domain"/>
    <property type="match status" value="1"/>
</dbReference>
<dbReference type="Proteomes" id="UP000179467">
    <property type="component" value="Unassembled WGS sequence"/>
</dbReference>
<gene>
    <name evidence="10" type="ORF">BHE75_01612</name>
</gene>
<organism evidence="10 11">
    <name type="scientific">Edaphosphingomonas haloaromaticamans</name>
    <dbReference type="NCBI Taxonomy" id="653954"/>
    <lineage>
        <taxon>Bacteria</taxon>
        <taxon>Pseudomonadati</taxon>
        <taxon>Pseudomonadota</taxon>
        <taxon>Alphaproteobacteria</taxon>
        <taxon>Sphingomonadales</taxon>
        <taxon>Rhizorhabdaceae</taxon>
        <taxon>Edaphosphingomonas</taxon>
    </lineage>
</organism>
<evidence type="ECO:0000256" key="3">
    <source>
        <dbReference type="ARBA" id="ARBA00022679"/>
    </source>
</evidence>